<dbReference type="SUPFAM" id="SSF48403">
    <property type="entry name" value="Ankyrin repeat"/>
    <property type="match status" value="1"/>
</dbReference>
<dbReference type="GO" id="GO:0008270">
    <property type="term" value="F:zinc ion binding"/>
    <property type="evidence" value="ECO:0007669"/>
    <property type="project" value="UniProtKB-KW"/>
</dbReference>
<feature type="domain" description="VLRF1" evidence="16">
    <location>
        <begin position="221"/>
        <end position="364"/>
    </location>
</feature>
<evidence type="ECO:0000313" key="18">
    <source>
        <dbReference type="RefSeq" id="XP_031436990.1"/>
    </source>
</evidence>
<evidence type="ECO:0000256" key="10">
    <source>
        <dbReference type="ARBA" id="ARBA00022833"/>
    </source>
</evidence>
<keyword evidence="9 14" id="KW-0378">Hydrolase</keyword>
<feature type="region of interest" description="Disordered" evidence="15">
    <location>
        <begin position="260"/>
        <end position="281"/>
    </location>
</feature>
<dbReference type="PANTHER" id="PTHR16036:SF2">
    <property type="entry name" value="TRNA ENDONUCLEASE ANKZF1"/>
    <property type="match status" value="1"/>
</dbReference>
<dbReference type="PROSITE" id="PS50088">
    <property type="entry name" value="ANK_REPEAT"/>
    <property type="match status" value="1"/>
</dbReference>
<dbReference type="AlphaFoldDB" id="A0A6P8GQB0"/>
<dbReference type="PROSITE" id="PS50297">
    <property type="entry name" value="ANK_REP_REGION"/>
    <property type="match status" value="1"/>
</dbReference>
<keyword evidence="5" id="KW-0479">Metal-binding</keyword>
<feature type="compositionally biased region" description="Basic and acidic residues" evidence="15">
    <location>
        <begin position="465"/>
        <end position="480"/>
    </location>
</feature>
<evidence type="ECO:0000256" key="4">
    <source>
        <dbReference type="ARBA" id="ARBA00022722"/>
    </source>
</evidence>
<dbReference type="InterPro" id="IPR041540">
    <property type="entry name" value="VATC"/>
</dbReference>
<evidence type="ECO:0000256" key="12">
    <source>
        <dbReference type="ARBA" id="ARBA00023054"/>
    </source>
</evidence>
<comment type="subcellular location">
    <subcellularLocation>
        <location evidence="1">Cytoplasm</location>
    </subcellularLocation>
</comment>
<evidence type="ECO:0000256" key="7">
    <source>
        <dbReference type="ARBA" id="ARBA00022759"/>
    </source>
</evidence>
<keyword evidence="6" id="KW-0677">Repeat</keyword>
<sequence length="785" mass="87849">MASAPETRSVFEATQDLVLMGGLREVTDSHTHGISLQTEPTAGREESPHCPEEVTPAGVRRASPECVRSGEVTARDGSQPEVSDRRLCSACHCPFDSREEQMEHYKLDWHRFNLRLRLAGRPPVTAEEFESKTGTGDVSSISGSDSSDSDSESDQGFYGDEVTPEGPSRPAEREVSAGRVSSKAVFQNAQGQYLSVQRCVLQRKRSAEGDDLVASLLALSSKSVWVVLMTGGGHFAGAVFQGKEIVQHKTFHRYTVRAKRGTAQGLRDSQNRSHAPKSAGSTLRRYNEAALVKDIQELLESWSPLLQEAVAIFLRAPSYNKNIFFGGRAPPLDKRDPRLRPLQFATRRATFREVQRVHATLATLHIYGGDTELSNIFSSSKKAWKRKKKASSAAALMTADTENAGEQVKPEDEEEEEEEAQGCGEELEMEMVEVTLSTLELREHEFSPAQRKSRRRRKQKHPKHRAEGEEREGSGSRESPDEQVENEDDDDEEKEEAAAPSEPSDEPKSSRSRGKKRNHRQRDKVQDDDAVDGWDYSLRDALYTACKTGDLHSLHTLLQLPPPPAEEEDEEEEGRPRNNFSEVTTPLAFLNQPIDQSGFTLLHVASAAGQRGVVSLLMDVGCDPACKDRKGQTPYVVAPERDTRNTFRKYMGDHPDKYDYSKAQVPGPLTTEIEAKKAEKKKALKTAKKQREREQKEVKRKEEMEKEEKKRFAGLSDREKRALAAEKRLAEQMASTDAPLTNVKRCWMCGESLLGKVPFQYLDFSFCSPRCVQAHRKANNPTAKP</sequence>
<dbReference type="CTD" id="55139"/>
<dbReference type="Proteomes" id="UP000515152">
    <property type="component" value="Chromosome 2"/>
</dbReference>
<feature type="compositionally biased region" description="Acidic residues" evidence="15">
    <location>
        <begin position="481"/>
        <end position="495"/>
    </location>
</feature>
<feature type="region of interest" description="Disordered" evidence="15">
    <location>
        <begin position="29"/>
        <end position="63"/>
    </location>
</feature>
<keyword evidence="10" id="KW-0862">Zinc</keyword>
<evidence type="ECO:0000256" key="6">
    <source>
        <dbReference type="ARBA" id="ARBA00022737"/>
    </source>
</evidence>
<dbReference type="Gene3D" id="1.25.40.20">
    <property type="entry name" value="Ankyrin repeat-containing domain"/>
    <property type="match status" value="1"/>
</dbReference>
<evidence type="ECO:0000256" key="13">
    <source>
        <dbReference type="PROSITE-ProRule" id="PRU00023"/>
    </source>
</evidence>
<dbReference type="GO" id="GO:0004519">
    <property type="term" value="F:endonuclease activity"/>
    <property type="evidence" value="ECO:0007669"/>
    <property type="project" value="UniProtKB-KW"/>
</dbReference>
<evidence type="ECO:0000256" key="11">
    <source>
        <dbReference type="ARBA" id="ARBA00023043"/>
    </source>
</evidence>
<keyword evidence="8" id="KW-0863">Zinc-finger</keyword>
<comment type="domain">
    <text evidence="14">The VLRF1 domain mediates binding to the 60S ribosomal subunit.</text>
</comment>
<dbReference type="PANTHER" id="PTHR16036">
    <property type="entry name" value="ANKYRIN REPEAT AND ZINC FINGER DOMAIN-CONTAINING PROTEIN 1"/>
    <property type="match status" value="1"/>
</dbReference>
<dbReference type="Pfam" id="PF18716">
    <property type="entry name" value="VATC"/>
    <property type="match status" value="1"/>
</dbReference>
<dbReference type="Pfam" id="PF18826">
    <property type="entry name" value="bVLRF1"/>
    <property type="match status" value="1"/>
</dbReference>
<dbReference type="OrthoDB" id="429841at2759"/>
<keyword evidence="12" id="KW-0175">Coiled coil</keyword>
<dbReference type="Pfam" id="PF00023">
    <property type="entry name" value="Ank"/>
    <property type="match status" value="1"/>
</dbReference>
<feature type="region of interest" description="Disordered" evidence="15">
    <location>
        <begin position="124"/>
        <end position="179"/>
    </location>
</feature>
<dbReference type="PROSITE" id="PS52044">
    <property type="entry name" value="VLRF1"/>
    <property type="match status" value="1"/>
</dbReference>
<evidence type="ECO:0000256" key="3">
    <source>
        <dbReference type="ARBA" id="ARBA00022490"/>
    </source>
</evidence>
<dbReference type="RefSeq" id="XP_031436990.1">
    <property type="nucleotide sequence ID" value="XM_031581130.1"/>
</dbReference>
<dbReference type="GO" id="GO:0016787">
    <property type="term" value="F:hydrolase activity"/>
    <property type="evidence" value="ECO:0007669"/>
    <property type="project" value="UniProtKB-KW"/>
</dbReference>
<dbReference type="InterPro" id="IPR036770">
    <property type="entry name" value="Ankyrin_rpt-contain_sf"/>
</dbReference>
<keyword evidence="17" id="KW-1185">Reference proteome</keyword>
<name>A0A6P8GQB0_CLUHA</name>
<dbReference type="InterPro" id="IPR047139">
    <property type="entry name" value="ANKZ1/VMS1"/>
</dbReference>
<keyword evidence="11 13" id="KW-0040">ANK repeat</keyword>
<keyword evidence="3 14" id="KW-0963">Cytoplasm</keyword>
<feature type="compositionally biased region" description="Basic residues" evidence="15">
    <location>
        <begin position="510"/>
        <end position="522"/>
    </location>
</feature>
<gene>
    <name evidence="18" type="primary">ankzf1</name>
</gene>
<dbReference type="GO" id="GO:0036503">
    <property type="term" value="P:ERAD pathway"/>
    <property type="evidence" value="ECO:0007669"/>
    <property type="project" value="TreeGrafter"/>
</dbReference>
<dbReference type="GeneID" id="105894056"/>
<feature type="region of interest" description="Disordered" evidence="15">
    <location>
        <begin position="393"/>
        <end position="530"/>
    </location>
</feature>
<feature type="compositionally biased region" description="Basic and acidic residues" evidence="15">
    <location>
        <begin position="689"/>
        <end position="719"/>
    </location>
</feature>
<evidence type="ECO:0000256" key="2">
    <source>
        <dbReference type="ARBA" id="ARBA00009262"/>
    </source>
</evidence>
<evidence type="ECO:0000256" key="14">
    <source>
        <dbReference type="PROSITE-ProRule" id="PRU01389"/>
    </source>
</evidence>
<evidence type="ECO:0000256" key="9">
    <source>
        <dbReference type="ARBA" id="ARBA00022801"/>
    </source>
</evidence>
<evidence type="ECO:0000313" key="17">
    <source>
        <dbReference type="Proteomes" id="UP000515152"/>
    </source>
</evidence>
<protein>
    <submittedName>
        <fullName evidence="18">Ankyrin repeat and zinc finger domain-containing protein 1</fullName>
    </submittedName>
</protein>
<keyword evidence="7 14" id="KW-0255">Endonuclease</keyword>
<dbReference type="InterPro" id="IPR002110">
    <property type="entry name" value="Ankyrin_rpt"/>
</dbReference>
<feature type="repeat" description="ANK" evidence="13">
    <location>
        <begin position="597"/>
        <end position="629"/>
    </location>
</feature>
<organism evidence="17 18">
    <name type="scientific">Clupea harengus</name>
    <name type="common">Atlantic herring</name>
    <dbReference type="NCBI Taxonomy" id="7950"/>
    <lineage>
        <taxon>Eukaryota</taxon>
        <taxon>Metazoa</taxon>
        <taxon>Chordata</taxon>
        <taxon>Craniata</taxon>
        <taxon>Vertebrata</taxon>
        <taxon>Euteleostomi</taxon>
        <taxon>Actinopterygii</taxon>
        <taxon>Neopterygii</taxon>
        <taxon>Teleostei</taxon>
        <taxon>Clupei</taxon>
        <taxon>Clupeiformes</taxon>
        <taxon>Clupeoidei</taxon>
        <taxon>Clupeidae</taxon>
        <taxon>Clupea</taxon>
    </lineage>
</organism>
<feature type="compositionally biased region" description="Basic residues" evidence="15">
    <location>
        <begin position="451"/>
        <end position="464"/>
    </location>
</feature>
<evidence type="ECO:0000256" key="5">
    <source>
        <dbReference type="ARBA" id="ARBA00022723"/>
    </source>
</evidence>
<evidence type="ECO:0000256" key="8">
    <source>
        <dbReference type="ARBA" id="ARBA00022771"/>
    </source>
</evidence>
<reference evidence="18" key="1">
    <citation type="submission" date="2025-08" db="UniProtKB">
        <authorList>
            <consortium name="RefSeq"/>
        </authorList>
    </citation>
    <scope>IDENTIFICATION</scope>
</reference>
<dbReference type="SMART" id="SM00248">
    <property type="entry name" value="ANK"/>
    <property type="match status" value="2"/>
</dbReference>
<dbReference type="InterPro" id="IPR041175">
    <property type="entry name" value="VLRF1/Vms1"/>
</dbReference>
<feature type="region of interest" description="Disordered" evidence="15">
    <location>
        <begin position="556"/>
        <end position="579"/>
    </location>
</feature>
<keyword evidence="4 14" id="KW-0540">Nuclease</keyword>
<feature type="compositionally biased region" description="Basic and acidic residues" evidence="15">
    <location>
        <begin position="42"/>
        <end position="52"/>
    </location>
</feature>
<evidence type="ECO:0000256" key="1">
    <source>
        <dbReference type="ARBA" id="ARBA00004496"/>
    </source>
</evidence>
<feature type="compositionally biased region" description="Low complexity" evidence="15">
    <location>
        <begin position="137"/>
        <end position="146"/>
    </location>
</feature>
<proteinExistence type="inferred from homology"/>
<feature type="active site" evidence="14">
    <location>
        <position position="264"/>
    </location>
</feature>
<evidence type="ECO:0000256" key="15">
    <source>
        <dbReference type="SAM" id="MobiDB-lite"/>
    </source>
</evidence>
<evidence type="ECO:0000259" key="16">
    <source>
        <dbReference type="PROSITE" id="PS52044"/>
    </source>
</evidence>
<accession>A0A6P8GQB0</accession>
<feature type="region of interest" description="Disordered" evidence="15">
    <location>
        <begin position="680"/>
        <end position="719"/>
    </location>
</feature>
<feature type="compositionally biased region" description="Acidic residues" evidence="15">
    <location>
        <begin position="411"/>
        <end position="431"/>
    </location>
</feature>
<dbReference type="GO" id="GO:0005737">
    <property type="term" value="C:cytoplasm"/>
    <property type="evidence" value="ECO:0007669"/>
    <property type="project" value="UniProtKB-SubCell"/>
</dbReference>
<comment type="similarity">
    <text evidence="2 14">Belongs to the ANKZF1/VMS1 family.</text>
</comment>
<dbReference type="KEGG" id="char:105894056"/>